<keyword evidence="7" id="KW-0813">Transport</keyword>
<comment type="similarity">
    <text evidence="18">Belongs to the peptidase T1A family.</text>
</comment>
<dbReference type="CDD" id="cd15860">
    <property type="entry name" value="SNARE_USE1"/>
    <property type="match status" value="1"/>
</dbReference>
<evidence type="ECO:0000256" key="12">
    <source>
        <dbReference type="ARBA" id="ARBA00022927"/>
    </source>
</evidence>
<dbReference type="GO" id="GO:0005634">
    <property type="term" value="C:nucleus"/>
    <property type="evidence" value="ECO:0007669"/>
    <property type="project" value="UniProtKB-SubCell"/>
</dbReference>
<dbReference type="GO" id="GO:0015031">
    <property type="term" value="P:protein transport"/>
    <property type="evidence" value="ECO:0007669"/>
    <property type="project" value="UniProtKB-KW"/>
</dbReference>
<dbReference type="GO" id="GO:0042721">
    <property type="term" value="C:TIM22 mitochondrial import inner membrane insertion complex"/>
    <property type="evidence" value="ECO:0007669"/>
    <property type="project" value="InterPro"/>
</dbReference>
<organism evidence="21 22">
    <name type="scientific">Mesorhabditis belari</name>
    <dbReference type="NCBI Taxonomy" id="2138241"/>
    <lineage>
        <taxon>Eukaryota</taxon>
        <taxon>Metazoa</taxon>
        <taxon>Ecdysozoa</taxon>
        <taxon>Nematoda</taxon>
        <taxon>Chromadorea</taxon>
        <taxon>Rhabditida</taxon>
        <taxon>Rhabditina</taxon>
        <taxon>Rhabditomorpha</taxon>
        <taxon>Rhabditoidea</taxon>
        <taxon>Rhabditidae</taxon>
        <taxon>Mesorhabditinae</taxon>
        <taxon>Mesorhabditis</taxon>
    </lineage>
</organism>
<evidence type="ECO:0000256" key="8">
    <source>
        <dbReference type="ARBA" id="ARBA00022490"/>
    </source>
</evidence>
<keyword evidence="16" id="KW-0539">Nucleus</keyword>
<dbReference type="InterPro" id="IPR023332">
    <property type="entry name" value="Proteasome_alpha-type"/>
</dbReference>
<dbReference type="FunFam" id="3.60.20.10:FF:000031">
    <property type="entry name" value="Proteasome subunit alpha type"/>
    <property type="match status" value="1"/>
</dbReference>
<evidence type="ECO:0000256" key="4">
    <source>
        <dbReference type="ARBA" id="ARBA00007891"/>
    </source>
</evidence>
<dbReference type="GO" id="GO:0006511">
    <property type="term" value="P:ubiquitin-dependent protein catabolic process"/>
    <property type="evidence" value="ECO:0007669"/>
    <property type="project" value="InterPro"/>
</dbReference>
<dbReference type="Gene3D" id="3.60.20.10">
    <property type="entry name" value="Glutamine Phosphoribosylpyrophosphate, subunit 1, domain 1"/>
    <property type="match status" value="1"/>
</dbReference>
<feature type="domain" description="Proteasome alpha-type subunits" evidence="20">
    <location>
        <begin position="5"/>
        <end position="27"/>
    </location>
</feature>
<reference evidence="22" key="1">
    <citation type="submission" date="2024-02" db="UniProtKB">
        <authorList>
            <consortium name="WormBaseParasite"/>
        </authorList>
    </citation>
    <scope>IDENTIFICATION</scope>
</reference>
<dbReference type="PROSITE" id="PS51475">
    <property type="entry name" value="PROTEASOME_ALPHA_2"/>
    <property type="match status" value="1"/>
</dbReference>
<dbReference type="InterPro" id="IPR016050">
    <property type="entry name" value="Proteasome_bsu_CS"/>
</dbReference>
<dbReference type="WBParaSite" id="MBELARI_LOCUS17275">
    <property type="protein sequence ID" value="MBELARI_LOCUS17275"/>
    <property type="gene ID" value="MBELARI_LOCUS17275"/>
</dbReference>
<evidence type="ECO:0000256" key="13">
    <source>
        <dbReference type="ARBA" id="ARBA00022942"/>
    </source>
</evidence>
<dbReference type="GO" id="GO:0019773">
    <property type="term" value="C:proteasome core complex, alpha-subunit complex"/>
    <property type="evidence" value="ECO:0007669"/>
    <property type="project" value="UniProtKB-UniRule"/>
</dbReference>
<dbReference type="InterPro" id="IPR019150">
    <property type="entry name" value="Vesicle_transport_protein_Use1"/>
</dbReference>
<evidence type="ECO:0000256" key="10">
    <source>
        <dbReference type="ARBA" id="ARBA00022824"/>
    </source>
</evidence>
<name>A0AAF3J5D9_9BILA</name>
<dbReference type="InterPro" id="IPR001353">
    <property type="entry name" value="Proteasome_sua/b"/>
</dbReference>
<dbReference type="InterPro" id="IPR019322">
    <property type="entry name" value="TIMM29"/>
</dbReference>
<feature type="transmembrane region" description="Helical" evidence="19">
    <location>
        <begin position="603"/>
        <end position="624"/>
    </location>
</feature>
<dbReference type="Pfam" id="PF10584">
    <property type="entry name" value="Proteasome_A_N"/>
    <property type="match status" value="1"/>
</dbReference>
<protein>
    <recommendedName>
        <fullName evidence="6">Proteasome subunit alpha type-4</fullName>
    </recommendedName>
    <alternativeName>
        <fullName evidence="17">USE1-like protein</fullName>
    </alternativeName>
    <alternativeName>
        <fullName evidence="5">Vesicle transport protein USE1</fullName>
    </alternativeName>
</protein>
<evidence type="ECO:0000259" key="20">
    <source>
        <dbReference type="PROSITE" id="PS00388"/>
    </source>
</evidence>
<dbReference type="AlphaFoldDB" id="A0AAF3J5D9"/>
<evidence type="ECO:0000256" key="7">
    <source>
        <dbReference type="ARBA" id="ARBA00022448"/>
    </source>
</evidence>
<evidence type="ECO:0000256" key="1">
    <source>
        <dbReference type="ARBA" id="ARBA00002000"/>
    </source>
</evidence>
<evidence type="ECO:0000256" key="14">
    <source>
        <dbReference type="ARBA" id="ARBA00022989"/>
    </source>
</evidence>
<keyword evidence="13 18" id="KW-0647">Proteasome</keyword>
<comment type="similarity">
    <text evidence="4">Belongs to the USE1 family.</text>
</comment>
<evidence type="ECO:0000256" key="11">
    <source>
        <dbReference type="ARBA" id="ARBA00022892"/>
    </source>
</evidence>
<proteinExistence type="inferred from homology"/>
<dbReference type="PROSITE" id="PS00854">
    <property type="entry name" value="PROTEASOME_BETA_1"/>
    <property type="match status" value="1"/>
</dbReference>
<dbReference type="InterPro" id="IPR029055">
    <property type="entry name" value="Ntn_hydrolases_N"/>
</dbReference>
<evidence type="ECO:0000256" key="18">
    <source>
        <dbReference type="PROSITE-ProRule" id="PRU00808"/>
    </source>
</evidence>
<keyword evidence="15 19" id="KW-0472">Membrane</keyword>
<evidence type="ECO:0000256" key="17">
    <source>
        <dbReference type="ARBA" id="ARBA00032711"/>
    </source>
</evidence>
<evidence type="ECO:0000313" key="21">
    <source>
        <dbReference type="Proteomes" id="UP000887575"/>
    </source>
</evidence>
<dbReference type="GO" id="GO:0016192">
    <property type="term" value="P:vesicle-mediated transport"/>
    <property type="evidence" value="ECO:0007669"/>
    <property type="project" value="UniProtKB-KW"/>
</dbReference>
<dbReference type="PROSITE" id="PS00388">
    <property type="entry name" value="PROTEASOME_ALPHA_1"/>
    <property type="match status" value="1"/>
</dbReference>
<keyword evidence="9 19" id="KW-0812">Transmembrane</keyword>
<evidence type="ECO:0000256" key="2">
    <source>
        <dbReference type="ARBA" id="ARBA00004123"/>
    </source>
</evidence>
<evidence type="ECO:0000256" key="15">
    <source>
        <dbReference type="ARBA" id="ARBA00023136"/>
    </source>
</evidence>
<sequence length="630" mass="72591">MARRYDSRTTIFSPEGRLYQVEYAMEAISHAGTCLGILASDGILIAAEKRNVHKLLDDSVLAEKIYRLSDNIACTVAGITADANILINHLRFWAADYKLGYGEDIPVEQLVRNLCNEKQRYTQVGGKRPFGVSLLYMGWDKHYGFQLYQSDPSGNYTGWKATCIGNNHQSAVSLLKQEYKNPTLAEAKQLAMKVLWKTLDVKLAPEKIEMAVLVRKDGKSVVEELSHAEMAFFRKVGGTLKGYCINVYNDYRTVTIDALKEAKNKPLKTTIILSGLGGLTYLYQMNPTELEFKNELVEKRHLMTLTPSPIHSPQADNALIDRTRLLNQNRLHYYNLWLFSLIIKGPHDDKVRAYSSQDKNLRLWYPNELLQNIYDVVMGGLSKDELNFQRLLDRTKKLSRKELASNIWKITSGCTYLDQLLERLQKESSLDKDVLIQYGREVHQLKLLVEAEQQKRTEDKLRVLDKIPNRFDEVIPTSQNGDESKSKEDPEIFESAAEIRVRNRAVYRADLRRELLESSRRGNEHDLTMSQHTENQENLAQDLLTLTRTLKQNMTLAGNVIKDDTKRLSTMNLQVDANRENLAVESARLEKHAYRWCGFDCCILFIFIFLFSSFIFMVMFMKFFHKPVTR</sequence>
<dbReference type="InterPro" id="IPR050115">
    <property type="entry name" value="Proteasome_alpha"/>
</dbReference>
<dbReference type="Proteomes" id="UP000887575">
    <property type="component" value="Unassembled WGS sequence"/>
</dbReference>
<evidence type="ECO:0000256" key="3">
    <source>
        <dbReference type="ARBA" id="ARBA00004163"/>
    </source>
</evidence>
<dbReference type="Pfam" id="PF00227">
    <property type="entry name" value="Proteasome"/>
    <property type="match status" value="1"/>
</dbReference>
<keyword evidence="11" id="KW-0931">ER-Golgi transport</keyword>
<keyword evidence="8" id="KW-0963">Cytoplasm</keyword>
<evidence type="ECO:0000256" key="19">
    <source>
        <dbReference type="SAM" id="Phobius"/>
    </source>
</evidence>
<evidence type="ECO:0000256" key="16">
    <source>
        <dbReference type="ARBA" id="ARBA00023242"/>
    </source>
</evidence>
<accession>A0AAF3J5D9</accession>
<dbReference type="SMART" id="SM00948">
    <property type="entry name" value="Proteasome_A_N"/>
    <property type="match status" value="1"/>
</dbReference>
<comment type="subcellular location">
    <subcellularLocation>
        <location evidence="3">Endoplasmic reticulum membrane</location>
        <topology evidence="3">Single-pass type IV membrane protein</topology>
    </subcellularLocation>
    <subcellularLocation>
        <location evidence="2">Nucleus</location>
    </subcellularLocation>
</comment>
<dbReference type="InterPro" id="IPR000426">
    <property type="entry name" value="Proteasome_asu_N"/>
</dbReference>
<dbReference type="Pfam" id="PF09753">
    <property type="entry name" value="Use1"/>
    <property type="match status" value="1"/>
</dbReference>
<dbReference type="NCBIfam" id="NF003075">
    <property type="entry name" value="PRK03996.1"/>
    <property type="match status" value="1"/>
</dbReference>
<dbReference type="GO" id="GO:0005789">
    <property type="term" value="C:endoplasmic reticulum membrane"/>
    <property type="evidence" value="ECO:0007669"/>
    <property type="project" value="UniProtKB-SubCell"/>
</dbReference>
<dbReference type="SUPFAM" id="SSF56235">
    <property type="entry name" value="N-terminal nucleophile aminohydrolases (Ntn hydrolases)"/>
    <property type="match status" value="1"/>
</dbReference>
<comment type="function">
    <text evidence="1">The proteasome is a multicatalytic proteinase complex which is characterized by its ability to cleave peptides with Arg, Phe, Tyr, Leu, and Glu adjacent to the leaving group at neutral or slightly basic pH. The proteasome has an ATP-dependent proteolytic activity.</text>
</comment>
<evidence type="ECO:0000256" key="6">
    <source>
        <dbReference type="ARBA" id="ARBA00021341"/>
    </source>
</evidence>
<evidence type="ECO:0000313" key="22">
    <source>
        <dbReference type="WBParaSite" id="MBELARI_LOCUS17275"/>
    </source>
</evidence>
<keyword evidence="10" id="KW-0256">Endoplasmic reticulum</keyword>
<dbReference type="PANTHER" id="PTHR11599">
    <property type="entry name" value="PROTEASOME SUBUNIT ALPHA/BETA"/>
    <property type="match status" value="1"/>
</dbReference>
<keyword evidence="12" id="KW-0653">Protein transport</keyword>
<evidence type="ECO:0000256" key="9">
    <source>
        <dbReference type="ARBA" id="ARBA00022692"/>
    </source>
</evidence>
<dbReference type="Pfam" id="PF10171">
    <property type="entry name" value="Tim29"/>
    <property type="match status" value="1"/>
</dbReference>
<keyword evidence="14 19" id="KW-1133">Transmembrane helix</keyword>
<dbReference type="CDD" id="cd03752">
    <property type="entry name" value="proteasome_alpha_type_4"/>
    <property type="match status" value="1"/>
</dbReference>
<evidence type="ECO:0000256" key="5">
    <source>
        <dbReference type="ARBA" id="ARBA00015843"/>
    </source>
</evidence>
<keyword evidence="21" id="KW-1185">Reference proteome</keyword>